<dbReference type="EMBL" id="JAFBXE010000007">
    <property type="protein sequence ID" value="MBM2413060.1"/>
    <property type="molecule type" value="Genomic_DNA"/>
</dbReference>
<dbReference type="Gene3D" id="1.10.760.10">
    <property type="entry name" value="Cytochrome c-like domain"/>
    <property type="match status" value="1"/>
</dbReference>
<dbReference type="InterPro" id="IPR009056">
    <property type="entry name" value="Cyt_c-like_dom"/>
</dbReference>
<dbReference type="InterPro" id="IPR036909">
    <property type="entry name" value="Cyt_c-like_dom_sf"/>
</dbReference>
<keyword evidence="10" id="KW-1185">Reference proteome</keyword>
<dbReference type="Pfam" id="PF13442">
    <property type="entry name" value="Cytochrome_CBB3"/>
    <property type="match status" value="1"/>
</dbReference>
<dbReference type="SUPFAM" id="SSF46626">
    <property type="entry name" value="Cytochrome c"/>
    <property type="match status" value="1"/>
</dbReference>
<accession>A0A9Q2NYF4</accession>
<dbReference type="GO" id="GO:0020037">
    <property type="term" value="F:heme binding"/>
    <property type="evidence" value="ECO:0007669"/>
    <property type="project" value="InterPro"/>
</dbReference>
<dbReference type="EMBL" id="JAFBXF010000007">
    <property type="protein sequence ID" value="MBM2417728.1"/>
    <property type="molecule type" value="Genomic_DNA"/>
</dbReference>
<comment type="caution">
    <text evidence="7">The sequence shown here is derived from an EMBL/GenBank/DDBJ whole genome shotgun (WGS) entry which is preliminary data.</text>
</comment>
<evidence type="ECO:0000313" key="9">
    <source>
        <dbReference type="Proteomes" id="UP000755667"/>
    </source>
</evidence>
<keyword evidence="2 4" id="KW-0479">Metal-binding</keyword>
<organism evidence="7 9">
    <name type="scientific">Marivita cryptomonadis</name>
    <dbReference type="NCBI Taxonomy" id="505252"/>
    <lineage>
        <taxon>Bacteria</taxon>
        <taxon>Pseudomonadati</taxon>
        <taxon>Pseudomonadota</taxon>
        <taxon>Alphaproteobacteria</taxon>
        <taxon>Rhodobacterales</taxon>
        <taxon>Roseobacteraceae</taxon>
        <taxon>Marivita</taxon>
    </lineage>
</organism>
<proteinExistence type="predicted"/>
<dbReference type="GO" id="GO:0046872">
    <property type="term" value="F:metal ion binding"/>
    <property type="evidence" value="ECO:0007669"/>
    <property type="project" value="UniProtKB-KW"/>
</dbReference>
<evidence type="ECO:0000256" key="3">
    <source>
        <dbReference type="ARBA" id="ARBA00023004"/>
    </source>
</evidence>
<protein>
    <submittedName>
        <fullName evidence="7">Cytochrome c</fullName>
    </submittedName>
</protein>
<keyword evidence="1 4" id="KW-0349">Heme</keyword>
<evidence type="ECO:0000313" key="8">
    <source>
        <dbReference type="EMBL" id="MBM2417728.1"/>
    </source>
</evidence>
<dbReference type="Proteomes" id="UP000809440">
    <property type="component" value="Unassembled WGS sequence"/>
</dbReference>
<feature type="signal peptide" evidence="5">
    <location>
        <begin position="1"/>
        <end position="19"/>
    </location>
</feature>
<gene>
    <name evidence="7" type="ORF">JQX41_12145</name>
    <name evidence="8" type="ORF">JQX48_12150</name>
</gene>
<reference evidence="7 10" key="1">
    <citation type="submission" date="2021-01" db="EMBL/GenBank/DDBJ databases">
        <title>Diatom-associated Roseobacters Show Island Model of Population Structure.</title>
        <authorList>
            <person name="Qu L."/>
            <person name="Feng X."/>
            <person name="Chen Y."/>
            <person name="Li L."/>
            <person name="Wang X."/>
            <person name="Hu Z."/>
            <person name="Wang H."/>
            <person name="Luo H."/>
        </authorList>
    </citation>
    <scope>NUCLEOTIDE SEQUENCE</scope>
    <source>
        <strain evidence="8 10">CC28-63</strain>
        <strain evidence="7">CC28-69</strain>
    </source>
</reference>
<dbReference type="GeneID" id="62641946"/>
<evidence type="ECO:0000256" key="1">
    <source>
        <dbReference type="ARBA" id="ARBA00022617"/>
    </source>
</evidence>
<evidence type="ECO:0000313" key="10">
    <source>
        <dbReference type="Proteomes" id="UP000809440"/>
    </source>
</evidence>
<keyword evidence="3 4" id="KW-0408">Iron</keyword>
<dbReference type="Proteomes" id="UP000755667">
    <property type="component" value="Unassembled WGS sequence"/>
</dbReference>
<sequence>MVRASLTIAAITLSGMAVAQEANVTMGRQIAEEYCATCHMVEPSGPFKQEPPSFAAIAVYRSPEQIRARIMQPIHSDMPRYSEYMIGGNIDDMVAYIASLEE</sequence>
<keyword evidence="5" id="KW-0732">Signal</keyword>
<name>A0A9Q2NYF4_9RHOB</name>
<dbReference type="PROSITE" id="PS51007">
    <property type="entry name" value="CYTC"/>
    <property type="match status" value="1"/>
</dbReference>
<evidence type="ECO:0000256" key="4">
    <source>
        <dbReference type="PROSITE-ProRule" id="PRU00433"/>
    </source>
</evidence>
<feature type="chain" id="PRO_5040218891" evidence="5">
    <location>
        <begin position="20"/>
        <end position="102"/>
    </location>
</feature>
<dbReference type="GO" id="GO:0009055">
    <property type="term" value="F:electron transfer activity"/>
    <property type="evidence" value="ECO:0007669"/>
    <property type="project" value="InterPro"/>
</dbReference>
<feature type="domain" description="Cytochrome c" evidence="6">
    <location>
        <begin position="22"/>
        <end position="101"/>
    </location>
</feature>
<evidence type="ECO:0000256" key="5">
    <source>
        <dbReference type="SAM" id="SignalP"/>
    </source>
</evidence>
<evidence type="ECO:0000259" key="6">
    <source>
        <dbReference type="PROSITE" id="PS51007"/>
    </source>
</evidence>
<evidence type="ECO:0000313" key="7">
    <source>
        <dbReference type="EMBL" id="MBM2413060.1"/>
    </source>
</evidence>
<dbReference type="RefSeq" id="WP_171046101.1">
    <property type="nucleotide sequence ID" value="NZ_JAFBWU010000007.1"/>
</dbReference>
<dbReference type="AlphaFoldDB" id="A0A9Q2NYF4"/>
<evidence type="ECO:0000256" key="2">
    <source>
        <dbReference type="ARBA" id="ARBA00022723"/>
    </source>
</evidence>